<evidence type="ECO:0000256" key="1">
    <source>
        <dbReference type="ARBA" id="ARBA00022468"/>
    </source>
</evidence>
<dbReference type="Pfam" id="PF00616">
    <property type="entry name" value="RasGAP"/>
    <property type="match status" value="1"/>
</dbReference>
<dbReference type="InterPro" id="IPR036865">
    <property type="entry name" value="CRAL-TRIO_dom_sf"/>
</dbReference>
<dbReference type="CDD" id="cd00170">
    <property type="entry name" value="SEC14"/>
    <property type="match status" value="1"/>
</dbReference>
<dbReference type="CDD" id="cd05392">
    <property type="entry name" value="RasGAP_Neurofibromin_like"/>
    <property type="match status" value="1"/>
</dbReference>
<dbReference type="SMART" id="SM00323">
    <property type="entry name" value="RasGAP"/>
    <property type="match status" value="1"/>
</dbReference>
<evidence type="ECO:0000313" key="6">
    <source>
        <dbReference type="Proteomes" id="UP000780801"/>
    </source>
</evidence>
<evidence type="ECO:0000256" key="2">
    <source>
        <dbReference type="ARBA" id="ARBA00022553"/>
    </source>
</evidence>
<dbReference type="SUPFAM" id="SSF48371">
    <property type="entry name" value="ARM repeat"/>
    <property type="match status" value="1"/>
</dbReference>
<dbReference type="OrthoDB" id="28245at2759"/>
<dbReference type="InterPro" id="IPR054071">
    <property type="entry name" value="PH_NF1"/>
</dbReference>
<dbReference type="InterPro" id="IPR001936">
    <property type="entry name" value="RasGAP_dom"/>
</dbReference>
<organism evidence="5 6">
    <name type="scientific">Lunasporangiospora selenospora</name>
    <dbReference type="NCBI Taxonomy" id="979761"/>
    <lineage>
        <taxon>Eukaryota</taxon>
        <taxon>Fungi</taxon>
        <taxon>Fungi incertae sedis</taxon>
        <taxon>Mucoromycota</taxon>
        <taxon>Mortierellomycotina</taxon>
        <taxon>Mortierellomycetes</taxon>
        <taxon>Mortierellales</taxon>
        <taxon>Mortierellaceae</taxon>
        <taxon>Lunasporangiospora</taxon>
    </lineage>
</organism>
<feature type="domain" description="CRAL-TRIO" evidence="4">
    <location>
        <begin position="484"/>
        <end position="641"/>
    </location>
</feature>
<dbReference type="InterPro" id="IPR039360">
    <property type="entry name" value="Ras_GTPase"/>
</dbReference>
<dbReference type="Gene3D" id="2.30.29.30">
    <property type="entry name" value="Pleckstrin-homology domain (PH domain)/Phosphotyrosine-binding domain (PTB)"/>
    <property type="match status" value="1"/>
</dbReference>
<comment type="caution">
    <text evidence="5">The sequence shown here is derived from an EMBL/GenBank/DDBJ whole genome shotgun (WGS) entry which is preliminary data.</text>
</comment>
<evidence type="ECO:0000259" key="3">
    <source>
        <dbReference type="PROSITE" id="PS50018"/>
    </source>
</evidence>
<dbReference type="AlphaFoldDB" id="A0A9P6FPU1"/>
<dbReference type="GO" id="GO:0005096">
    <property type="term" value="F:GTPase activator activity"/>
    <property type="evidence" value="ECO:0007669"/>
    <property type="project" value="UniProtKB-KW"/>
</dbReference>
<gene>
    <name evidence="5" type="primary">IRA2_1</name>
    <name evidence="5" type="ORF">BGW38_004438</name>
</gene>
<keyword evidence="2" id="KW-0597">Phosphoprotein</keyword>
<feature type="domain" description="Ras-GAP" evidence="3">
    <location>
        <begin position="148"/>
        <end position="345"/>
    </location>
</feature>
<reference evidence="5" key="1">
    <citation type="journal article" date="2020" name="Fungal Divers.">
        <title>Resolving the Mortierellaceae phylogeny through synthesis of multi-gene phylogenetics and phylogenomics.</title>
        <authorList>
            <person name="Vandepol N."/>
            <person name="Liber J."/>
            <person name="Desiro A."/>
            <person name="Na H."/>
            <person name="Kennedy M."/>
            <person name="Barry K."/>
            <person name="Grigoriev I.V."/>
            <person name="Miller A.N."/>
            <person name="O'Donnell K."/>
            <person name="Stajich J.E."/>
            <person name="Bonito G."/>
        </authorList>
    </citation>
    <scope>NUCLEOTIDE SEQUENCE</scope>
    <source>
        <strain evidence="5">KOD1015</strain>
    </source>
</reference>
<evidence type="ECO:0000259" key="4">
    <source>
        <dbReference type="PROSITE" id="PS50191"/>
    </source>
</evidence>
<dbReference type="Proteomes" id="UP000780801">
    <property type="component" value="Unassembled WGS sequence"/>
</dbReference>
<keyword evidence="1" id="KW-0343">GTPase activation</keyword>
<evidence type="ECO:0000313" key="5">
    <source>
        <dbReference type="EMBL" id="KAF9579343.1"/>
    </source>
</evidence>
<proteinExistence type="predicted"/>
<dbReference type="InterPro" id="IPR008936">
    <property type="entry name" value="Rho_GTPase_activation_prot"/>
</dbReference>
<protein>
    <submittedName>
        <fullName evidence="5">Ras GTPase activating protein ira2</fullName>
    </submittedName>
</protein>
<dbReference type="PROSITE" id="PS00509">
    <property type="entry name" value="RAS_GTPASE_ACTIV_1"/>
    <property type="match status" value="1"/>
</dbReference>
<dbReference type="PROSITE" id="PS50018">
    <property type="entry name" value="RAS_GTPASE_ACTIV_2"/>
    <property type="match status" value="1"/>
</dbReference>
<dbReference type="SUPFAM" id="SSF48350">
    <property type="entry name" value="GTPase activation domain, GAP"/>
    <property type="match status" value="1"/>
</dbReference>
<dbReference type="SUPFAM" id="SSF52087">
    <property type="entry name" value="CRAL/TRIO domain"/>
    <property type="match status" value="1"/>
</dbReference>
<dbReference type="PANTHER" id="PTHR10194">
    <property type="entry name" value="RAS GTPASE-ACTIVATING PROTEINS"/>
    <property type="match status" value="1"/>
</dbReference>
<dbReference type="EMBL" id="JAABOA010002838">
    <property type="protein sequence ID" value="KAF9579343.1"/>
    <property type="molecule type" value="Genomic_DNA"/>
</dbReference>
<dbReference type="InterPro" id="IPR023152">
    <property type="entry name" value="RasGAP_CS"/>
</dbReference>
<dbReference type="Pfam" id="PF13716">
    <property type="entry name" value="CRAL_TRIO_2"/>
    <property type="match status" value="1"/>
</dbReference>
<accession>A0A9P6FPU1</accession>
<dbReference type="InterPro" id="IPR016024">
    <property type="entry name" value="ARM-type_fold"/>
</dbReference>
<dbReference type="InterPro" id="IPR001251">
    <property type="entry name" value="CRAL-TRIO_dom"/>
</dbReference>
<sequence>MKSIVSLLYELPLQPHESPMDTDMTQIRSAIFYRYFNFFLKLLNRCRSKAIVRDLGPLKEYTIRALSNMLSANIETGLKYSLTMGYHEDDRTRTAFMQVLTNILKQGTEFAVLSESAMEDRYEKLIDLIASPDLTLVLSLCQVCPVSEIDDLAIVLLHVFESRGLAMPLLKAIIMKEVRETGKLDCESELFRRNCMATRLLTVFAKINGADYLKGTLQPLLQKLMTLPAQGSFELDPTRLGPDEDAAINAENLKHMAQVFLDTITESVAHVPNSFREVCCYLSQAVGERFPDAKFTAVGGFIFLRFICPAIVAPDSDGLLQAPIENVKVRRGLLLITKVIQNLANNVLFGAKEPFMTVLNTFLTTNIHKVTRFLGNISTMQPQIESSSMDPAHYRPIEVGDRSSLHRHLALNLERMSKDLTMKTSAELEEDKTYLATKRSFDTLSTLLAQLGPPPDRHRRDVVPVTLNMAPSIHQYHEFMRKNRGRTVDNLLKDGVFYEGGLSRERRPVFYFVMRKLSLDNVDLETIMYHVFMLLEPVMNKTFDLVVDVTGFGTSNEISDHNISQFFQLLPSDTAIGLCNLFFINVNTAFRRYTKGLSRQLTNRVAKRVIFPSSLMELSEYILPQELRLPKSTTNLETEQMVSIPGVHKLIPGLPPTPVQFKIGNEVIQIVMQKKQEIFVGMSCQYNDVYHISELDDISKAHSRGDDGEFFIIYEDGTMSMTFTSTKRDQIISAIAKTKQRFLAAKPPNYSARVIRPNDVPGTLLTMSMFNLSSPDSALRLASYNLLCALSDTFKFDTGNQLLNAKGLCIPTNNAPFIRRMSEMLARTESHLTLEFLTECFVGFQKTPRSLKPRCLEFVAPWLPNLAKYCRSSSDNHAGFAKTREIIKGLIEMTVNEPEIYGAMQDIIWSRSVDAGIGTVHAEKLGDTLVTLSSVSVSGKIISRLRKVISKTGLKTLPQLTEHSSWTEIGVLVRFCMNLSFNDTKDMLNFLPEICHIVTLLVATGASVVRSAVHGMVTNIVQALATTIPASEPNHSKLLELLQELSENKFRMLFGLSRSYSNSFVISPETLKDFNEPMPLSWLENICKALMEVIELGSPNNDAANAARARWMGLVTSTAFQFNPAIQPRAFVALGCLAREEVDDDLLYQILVALRGALGMFVESDCNLIMSIVMCLTNITANLPADSRYLQHMFWLGLSIVEIGHVPLFTCALELLQAVLKVLDTNGFFVDEPLDEVLLRARQPMLDVTKELDESVGLNFETHFSFGVAGA</sequence>
<dbReference type="PROSITE" id="PS50191">
    <property type="entry name" value="CRAL_TRIO"/>
    <property type="match status" value="1"/>
</dbReference>
<dbReference type="Gene3D" id="1.10.506.10">
    <property type="entry name" value="GTPase Activation - p120gap, domain 1"/>
    <property type="match status" value="2"/>
</dbReference>
<dbReference type="PANTHER" id="PTHR10194:SF142">
    <property type="entry name" value="NEUROFIBROMIN"/>
    <property type="match status" value="1"/>
</dbReference>
<dbReference type="Gene3D" id="3.40.525.10">
    <property type="entry name" value="CRAL-TRIO lipid binding domain"/>
    <property type="match status" value="1"/>
</dbReference>
<name>A0A9P6FPU1_9FUNG</name>
<dbReference type="Pfam" id="PF21877">
    <property type="entry name" value="PH_NF1"/>
    <property type="match status" value="1"/>
</dbReference>
<feature type="non-terminal residue" evidence="5">
    <location>
        <position position="1"/>
    </location>
</feature>
<keyword evidence="6" id="KW-1185">Reference proteome</keyword>
<dbReference type="InterPro" id="IPR011993">
    <property type="entry name" value="PH-like_dom_sf"/>
</dbReference>